<dbReference type="VEuPathDB" id="VectorBase:AMIN004011"/>
<feature type="compositionally biased region" description="Basic and acidic residues" evidence="3">
    <location>
        <begin position="369"/>
        <end position="379"/>
    </location>
</feature>
<reference evidence="5" key="1">
    <citation type="submission" date="2013-03" db="EMBL/GenBank/DDBJ databases">
        <title>The Genome Sequence of Anopheles minimus MINIMUS1.</title>
        <authorList>
            <consortium name="The Broad Institute Genomics Platform"/>
            <person name="Neafsey D.E."/>
            <person name="Walton C."/>
            <person name="Walker B."/>
            <person name="Young S.K."/>
            <person name="Zeng Q."/>
            <person name="Gargeya S."/>
            <person name="Fitzgerald M."/>
            <person name="Haas B."/>
            <person name="Abouelleil A."/>
            <person name="Allen A.W."/>
            <person name="Alvarado L."/>
            <person name="Arachchi H.M."/>
            <person name="Berlin A.M."/>
            <person name="Chapman S.B."/>
            <person name="Gainer-Dewar J."/>
            <person name="Goldberg J."/>
            <person name="Griggs A."/>
            <person name="Gujja S."/>
            <person name="Hansen M."/>
            <person name="Howarth C."/>
            <person name="Imamovic A."/>
            <person name="Ireland A."/>
            <person name="Larimer J."/>
            <person name="McCowan C."/>
            <person name="Murphy C."/>
            <person name="Pearson M."/>
            <person name="Poon T.W."/>
            <person name="Priest M."/>
            <person name="Roberts A."/>
            <person name="Saif S."/>
            <person name="Shea T."/>
            <person name="Sisk P."/>
            <person name="Sykes S."/>
            <person name="Wortman J."/>
            <person name="Nusbaum C."/>
            <person name="Birren B."/>
        </authorList>
    </citation>
    <scope>NUCLEOTIDE SEQUENCE [LARGE SCALE GENOMIC DNA]</scope>
    <source>
        <strain evidence="5">MINIMUS1</strain>
    </source>
</reference>
<evidence type="ECO:0000256" key="3">
    <source>
        <dbReference type="SAM" id="MobiDB-lite"/>
    </source>
</evidence>
<comment type="caution">
    <text evidence="2">Lacks conserved residue(s) required for the propagation of feature annotation.</text>
</comment>
<evidence type="ECO:0008006" key="6">
    <source>
        <dbReference type="Google" id="ProtNLM"/>
    </source>
</evidence>
<accession>A0A182W102</accession>
<feature type="compositionally biased region" description="Polar residues" evidence="3">
    <location>
        <begin position="114"/>
        <end position="125"/>
    </location>
</feature>
<reference evidence="4" key="2">
    <citation type="submission" date="2020-05" db="UniProtKB">
        <authorList>
            <consortium name="EnsemblMetazoa"/>
        </authorList>
    </citation>
    <scope>IDENTIFICATION</scope>
    <source>
        <strain evidence="4">MINIMUS1</strain>
    </source>
</reference>
<protein>
    <recommendedName>
        <fullName evidence="6">SEA domain-containing protein</fullName>
    </recommendedName>
</protein>
<dbReference type="SMART" id="SM00192">
    <property type="entry name" value="LDLa"/>
    <property type="match status" value="2"/>
</dbReference>
<feature type="compositionally biased region" description="Basic residues" evidence="3">
    <location>
        <begin position="133"/>
        <end position="142"/>
    </location>
</feature>
<sequence>MRNVRDSDLVFEDEKQSDSSNFDRLMDIENQKNLRLFAAPSEPTVHHHSDESADSGERLGSEELSYMADDIEEFSEDEEEADNDVALPDETQKDEQNQSWLMRNVKRIKRSLDSLWSGTKPTESNAEGEHNGTKHGKHKKKASALEKPRKPKNKKKQLTKEERQKRRQQKEAAAAGTVSQTVTTGHSSSGLVHQQPAVAHNAIPTGERKSSKFGGVRPKRQYDTTFEDNEGSGFEGSGENGAAEETWTFYKMTITLDEPFHHTMRDPRQNSEKMSQVSTLVKNLIDEALRTDFIVTTKRFDPYTSNNDLTLVTLELNAPKDFNLDEMEDRIRSQLQSGHYKLHPDGLSLMHSFDNDSDLSKIDFTVLDPFRDPPFPERGEDGDDEEDEEEDEEDYVTGPTTDEDEPNENDVEPTTQKQHFLDGNNNSKEPTDLCRGDDKVRCGQTSVYICDVQRCDGRPDCPNGEDENPDVCQKCEKGEFSCDGTRCIPEAKKCDGHRDCNDGQDEVECGLPIEDQV</sequence>
<dbReference type="InterPro" id="IPR036055">
    <property type="entry name" value="LDL_receptor-like_sf"/>
</dbReference>
<dbReference type="AlphaFoldDB" id="A0A182W102"/>
<evidence type="ECO:0000256" key="1">
    <source>
        <dbReference type="ARBA" id="ARBA00023157"/>
    </source>
</evidence>
<feature type="compositionally biased region" description="Polar residues" evidence="3">
    <location>
        <begin position="177"/>
        <end position="192"/>
    </location>
</feature>
<keyword evidence="1 2" id="KW-1015">Disulfide bond</keyword>
<evidence type="ECO:0000313" key="5">
    <source>
        <dbReference type="Proteomes" id="UP000075920"/>
    </source>
</evidence>
<dbReference type="STRING" id="112268.A0A182W102"/>
<evidence type="ECO:0000256" key="2">
    <source>
        <dbReference type="PROSITE-ProRule" id="PRU00124"/>
    </source>
</evidence>
<feature type="disulfide bond" evidence="2">
    <location>
        <begin position="475"/>
        <end position="487"/>
    </location>
</feature>
<dbReference type="Pfam" id="PF00057">
    <property type="entry name" value="Ldl_recept_a"/>
    <property type="match status" value="1"/>
</dbReference>
<feature type="compositionally biased region" description="Polar residues" evidence="3">
    <location>
        <begin position="415"/>
        <end position="428"/>
    </location>
</feature>
<feature type="disulfide bond" evidence="2">
    <location>
        <begin position="494"/>
        <end position="509"/>
    </location>
</feature>
<feature type="compositionally biased region" description="Acidic residues" evidence="3">
    <location>
        <begin position="69"/>
        <end position="83"/>
    </location>
</feature>
<feature type="compositionally biased region" description="Acidic residues" evidence="3">
    <location>
        <begin position="380"/>
        <end position="411"/>
    </location>
</feature>
<dbReference type="SUPFAM" id="SSF57424">
    <property type="entry name" value="LDL receptor-like module"/>
    <property type="match status" value="1"/>
</dbReference>
<keyword evidence="5" id="KW-1185">Reference proteome</keyword>
<feature type="region of interest" description="Disordered" evidence="3">
    <location>
        <begin position="1"/>
        <end position="24"/>
    </location>
</feature>
<dbReference type="InterPro" id="IPR002172">
    <property type="entry name" value="LDrepeatLR_classA_rpt"/>
</dbReference>
<dbReference type="CDD" id="cd00112">
    <property type="entry name" value="LDLa"/>
    <property type="match status" value="2"/>
</dbReference>
<feature type="region of interest" description="Disordered" evidence="3">
    <location>
        <begin position="39"/>
        <end position="240"/>
    </location>
</feature>
<feature type="region of interest" description="Disordered" evidence="3">
    <location>
        <begin position="366"/>
        <end position="432"/>
    </location>
</feature>
<name>A0A182W102_9DIPT</name>
<proteinExistence type="predicted"/>
<feature type="disulfide bond" evidence="2">
    <location>
        <begin position="482"/>
        <end position="500"/>
    </location>
</feature>
<dbReference type="EnsemblMetazoa" id="AMIN004011-RA">
    <property type="protein sequence ID" value="AMIN004011-PA"/>
    <property type="gene ID" value="AMIN004011"/>
</dbReference>
<dbReference type="Proteomes" id="UP000075920">
    <property type="component" value="Unassembled WGS sequence"/>
</dbReference>
<feature type="compositionally biased region" description="Basic and acidic residues" evidence="3">
    <location>
        <begin position="1"/>
        <end position="17"/>
    </location>
</feature>
<feature type="compositionally biased region" description="Basic and acidic residues" evidence="3">
    <location>
        <begin position="44"/>
        <end position="61"/>
    </location>
</feature>
<dbReference type="PRINTS" id="PR00261">
    <property type="entry name" value="LDLRECEPTOR"/>
</dbReference>
<evidence type="ECO:0000313" key="4">
    <source>
        <dbReference type="EnsemblMetazoa" id="AMIN004011-PA"/>
    </source>
</evidence>
<dbReference type="Gene3D" id="4.10.400.10">
    <property type="entry name" value="Low-density Lipoprotein Receptor"/>
    <property type="match status" value="2"/>
</dbReference>
<organism evidence="4 5">
    <name type="scientific">Anopheles minimus</name>
    <dbReference type="NCBI Taxonomy" id="112268"/>
    <lineage>
        <taxon>Eukaryota</taxon>
        <taxon>Metazoa</taxon>
        <taxon>Ecdysozoa</taxon>
        <taxon>Arthropoda</taxon>
        <taxon>Hexapoda</taxon>
        <taxon>Insecta</taxon>
        <taxon>Pterygota</taxon>
        <taxon>Neoptera</taxon>
        <taxon>Endopterygota</taxon>
        <taxon>Diptera</taxon>
        <taxon>Nematocera</taxon>
        <taxon>Culicoidea</taxon>
        <taxon>Culicidae</taxon>
        <taxon>Anophelinae</taxon>
        <taxon>Anopheles</taxon>
    </lineage>
</organism>
<dbReference type="PROSITE" id="PS50068">
    <property type="entry name" value="LDLRA_2"/>
    <property type="match status" value="2"/>
</dbReference>